<protein>
    <submittedName>
        <fullName evidence="1">DUF4336 domain-containing protein</fullName>
    </submittedName>
</protein>
<dbReference type="InterPro" id="IPR025638">
    <property type="entry name" value="DUF4336"/>
</dbReference>
<comment type="caution">
    <text evidence="1">The sequence shown here is derived from an EMBL/GenBank/DDBJ whole genome shotgun (WGS) entry which is preliminary data.</text>
</comment>
<sequence length="242" mass="27688">MRPYVPLNTLKPVGEDIWIVDGPEIGFDYLGATIPFPTRMTVVRLASGDLWLHSPIAFDEALAASLTAIGPIRYLIAPNTIHYWYVPDWKARCPGAEVHAVPNLLRRAKRPFAIDHPLVAWPAAAWPDDFDQDLFTGDVVTEAVFHHRASRTLILTDLIENFELERVESRLLRAVLKLGGAADPDGKAPFDMRLSFWRNRKRIRASARRMLDWAPERVIMAHGRWYERDGTAELRRAFRWAL</sequence>
<dbReference type="EMBL" id="QWLV01000010">
    <property type="protein sequence ID" value="RHW16328.1"/>
    <property type="molecule type" value="Genomic_DNA"/>
</dbReference>
<dbReference type="PANTHER" id="PTHR33835">
    <property type="entry name" value="YALI0C07656P"/>
    <property type="match status" value="1"/>
</dbReference>
<dbReference type="OrthoDB" id="450111at2"/>
<proteinExistence type="predicted"/>
<dbReference type="InterPro" id="IPR036866">
    <property type="entry name" value="RibonucZ/Hydroxyglut_hydro"/>
</dbReference>
<evidence type="ECO:0000313" key="2">
    <source>
        <dbReference type="Proteomes" id="UP000266693"/>
    </source>
</evidence>
<reference evidence="1 2" key="1">
    <citation type="submission" date="2018-08" db="EMBL/GenBank/DDBJ databases">
        <title>The multiple taxonomic identification of Sphingomonas gilva.</title>
        <authorList>
            <person name="Zhu D."/>
            <person name="Zheng S."/>
        </authorList>
    </citation>
    <scope>NUCLEOTIDE SEQUENCE [LARGE SCALE GENOMIC DNA]</scope>
    <source>
        <strain evidence="1 2">ZDH117</strain>
    </source>
</reference>
<dbReference type="Proteomes" id="UP000266693">
    <property type="component" value="Unassembled WGS sequence"/>
</dbReference>
<dbReference type="PANTHER" id="PTHR33835:SF1">
    <property type="entry name" value="METALLO-BETA-LACTAMASE DOMAIN-CONTAINING PROTEIN"/>
    <property type="match status" value="1"/>
</dbReference>
<dbReference type="RefSeq" id="WP_118865194.1">
    <property type="nucleotide sequence ID" value="NZ_QWLV01000010.1"/>
</dbReference>
<dbReference type="Pfam" id="PF14234">
    <property type="entry name" value="DUF4336"/>
    <property type="match status" value="1"/>
</dbReference>
<dbReference type="SUPFAM" id="SSF56281">
    <property type="entry name" value="Metallo-hydrolase/oxidoreductase"/>
    <property type="match status" value="1"/>
</dbReference>
<accession>A0A396RJJ5</accession>
<name>A0A396RJJ5_9SPHN</name>
<evidence type="ECO:0000313" key="1">
    <source>
        <dbReference type="EMBL" id="RHW16328.1"/>
    </source>
</evidence>
<dbReference type="AlphaFoldDB" id="A0A396RJJ5"/>
<organism evidence="1 2">
    <name type="scientific">Sphingomonas gilva</name>
    <dbReference type="NCBI Taxonomy" id="2305907"/>
    <lineage>
        <taxon>Bacteria</taxon>
        <taxon>Pseudomonadati</taxon>
        <taxon>Pseudomonadota</taxon>
        <taxon>Alphaproteobacteria</taxon>
        <taxon>Sphingomonadales</taxon>
        <taxon>Sphingomonadaceae</taxon>
        <taxon>Sphingomonas</taxon>
    </lineage>
</organism>
<keyword evidence="2" id="KW-1185">Reference proteome</keyword>
<gene>
    <name evidence="1" type="ORF">D1610_15930</name>
</gene>